<keyword evidence="6" id="KW-0479">Metal-binding</keyword>
<keyword evidence="7" id="KW-0547">Nucleotide-binding</keyword>
<keyword evidence="10" id="KW-0460">Magnesium</keyword>
<dbReference type="PANTHER" id="PTHR11406:SF0">
    <property type="entry name" value="PHOSPHOGLYCERATE KINASE"/>
    <property type="match status" value="1"/>
</dbReference>
<name>A0A9K3GHG0_9EUKA</name>
<dbReference type="InterPro" id="IPR036043">
    <property type="entry name" value="Phosphoglycerate_kinase_sf"/>
</dbReference>
<proteinExistence type="inferred from homology"/>
<dbReference type="InterPro" id="IPR001576">
    <property type="entry name" value="Phosphoglycerate_kinase"/>
</dbReference>
<dbReference type="GO" id="GO:0043531">
    <property type="term" value="F:ADP binding"/>
    <property type="evidence" value="ECO:0007669"/>
    <property type="project" value="TreeGrafter"/>
</dbReference>
<dbReference type="FunFam" id="3.40.50.1260:FF:000031">
    <property type="entry name" value="Phosphoglycerate kinase 1"/>
    <property type="match status" value="1"/>
</dbReference>
<evidence type="ECO:0000256" key="10">
    <source>
        <dbReference type="ARBA" id="ARBA00022842"/>
    </source>
</evidence>
<dbReference type="OrthoDB" id="275353at2759"/>
<evidence type="ECO:0000256" key="3">
    <source>
        <dbReference type="ARBA" id="ARBA00008982"/>
    </source>
</evidence>
<organism evidence="14 15">
    <name type="scientific">Kipferlia bialata</name>
    <dbReference type="NCBI Taxonomy" id="797122"/>
    <lineage>
        <taxon>Eukaryota</taxon>
        <taxon>Metamonada</taxon>
        <taxon>Carpediemonas-like organisms</taxon>
        <taxon>Kipferlia</taxon>
    </lineage>
</organism>
<evidence type="ECO:0000256" key="12">
    <source>
        <dbReference type="RuleBase" id="RU000532"/>
    </source>
</evidence>
<dbReference type="GO" id="GO:0006094">
    <property type="term" value="P:gluconeogenesis"/>
    <property type="evidence" value="ECO:0007669"/>
    <property type="project" value="TreeGrafter"/>
</dbReference>
<dbReference type="Gene3D" id="3.40.50.1260">
    <property type="entry name" value="Phosphoglycerate kinase, N-terminal domain"/>
    <property type="match status" value="2"/>
</dbReference>
<dbReference type="Proteomes" id="UP000265618">
    <property type="component" value="Unassembled WGS sequence"/>
</dbReference>
<protein>
    <recommendedName>
        <fullName evidence="4 12">Phosphoglycerate kinase</fullName>
        <ecNumber evidence="4 12">2.7.2.3</ecNumber>
    </recommendedName>
</protein>
<evidence type="ECO:0000256" key="13">
    <source>
        <dbReference type="RuleBase" id="RU000696"/>
    </source>
</evidence>
<evidence type="ECO:0000256" key="6">
    <source>
        <dbReference type="ARBA" id="ARBA00022723"/>
    </source>
</evidence>
<evidence type="ECO:0000313" key="14">
    <source>
        <dbReference type="EMBL" id="GIQ84104.1"/>
    </source>
</evidence>
<evidence type="ECO:0000313" key="15">
    <source>
        <dbReference type="Proteomes" id="UP000265618"/>
    </source>
</evidence>
<feature type="non-terminal residue" evidence="14">
    <location>
        <position position="1"/>
    </location>
</feature>
<evidence type="ECO:0000256" key="5">
    <source>
        <dbReference type="ARBA" id="ARBA00022679"/>
    </source>
</evidence>
<comment type="pathway">
    <text evidence="2 12">Carbohydrate degradation; glycolysis; pyruvate from D-glyceraldehyde 3-phosphate: step 2/5.</text>
</comment>
<evidence type="ECO:0000256" key="7">
    <source>
        <dbReference type="ARBA" id="ARBA00022741"/>
    </source>
</evidence>
<evidence type="ECO:0000256" key="4">
    <source>
        <dbReference type="ARBA" id="ARBA00013061"/>
    </source>
</evidence>
<comment type="similarity">
    <text evidence="3 12">Belongs to the phosphoglycerate kinase family.</text>
</comment>
<dbReference type="GO" id="GO:0005829">
    <property type="term" value="C:cytosol"/>
    <property type="evidence" value="ECO:0007669"/>
    <property type="project" value="TreeGrafter"/>
</dbReference>
<dbReference type="PRINTS" id="PR00477">
    <property type="entry name" value="PHGLYCKINASE"/>
</dbReference>
<keyword evidence="8 12" id="KW-0418">Kinase</keyword>
<comment type="subunit">
    <text evidence="13">Monomer.</text>
</comment>
<evidence type="ECO:0000256" key="11">
    <source>
        <dbReference type="ARBA" id="ARBA00023152"/>
    </source>
</evidence>
<gene>
    <name evidence="14" type="ORF">KIPB_005544</name>
</gene>
<dbReference type="SUPFAM" id="SSF53748">
    <property type="entry name" value="Phosphoglycerate kinase"/>
    <property type="match status" value="1"/>
</dbReference>
<comment type="catalytic activity">
    <reaction evidence="12">
        <text>(2R)-3-phosphoglycerate + ATP = (2R)-3-phospho-glyceroyl phosphate + ADP</text>
        <dbReference type="Rhea" id="RHEA:14801"/>
        <dbReference type="ChEBI" id="CHEBI:30616"/>
        <dbReference type="ChEBI" id="CHEBI:57604"/>
        <dbReference type="ChEBI" id="CHEBI:58272"/>
        <dbReference type="ChEBI" id="CHEBI:456216"/>
        <dbReference type="EC" id="2.7.2.3"/>
    </reaction>
</comment>
<dbReference type="GO" id="GO:0006096">
    <property type="term" value="P:glycolytic process"/>
    <property type="evidence" value="ECO:0007669"/>
    <property type="project" value="UniProtKB-KW"/>
</dbReference>
<keyword evidence="9" id="KW-0067">ATP-binding</keyword>
<keyword evidence="15" id="KW-1185">Reference proteome</keyword>
<evidence type="ECO:0000256" key="9">
    <source>
        <dbReference type="ARBA" id="ARBA00022840"/>
    </source>
</evidence>
<keyword evidence="11" id="KW-0324">Glycolysis</keyword>
<evidence type="ECO:0000256" key="2">
    <source>
        <dbReference type="ARBA" id="ARBA00004838"/>
    </source>
</evidence>
<dbReference type="EC" id="2.7.2.3" evidence="4 12"/>
<comment type="cofactor">
    <cofactor evidence="1">
        <name>Mg(2+)</name>
        <dbReference type="ChEBI" id="CHEBI:18420"/>
    </cofactor>
</comment>
<dbReference type="Pfam" id="PF00162">
    <property type="entry name" value="PGK"/>
    <property type="match status" value="1"/>
</dbReference>
<sequence>IMFDHQIGNSLFDKKGALIVPDLIAKAKKNGVKIILPIDFVAADDFSQEANTKLCTAEEGIPEGWEGLDCGPASRALYKEACDKAATIVWNGPPGVFEIPQFANGTNELIDAVCAATKRGAVTVIGGGDSATAIMNAGKGEGVSHISTGGGASIELLQGNVMPGIEVLCDA</sequence>
<dbReference type="GO" id="GO:0005524">
    <property type="term" value="F:ATP binding"/>
    <property type="evidence" value="ECO:0007669"/>
    <property type="project" value="UniProtKB-KW"/>
</dbReference>
<keyword evidence="5 12" id="KW-0808">Transferase</keyword>
<dbReference type="AlphaFoldDB" id="A0A9K3GHG0"/>
<comment type="caution">
    <text evidence="14">The sequence shown here is derived from an EMBL/GenBank/DDBJ whole genome shotgun (WGS) entry which is preliminary data.</text>
</comment>
<reference evidence="14 15" key="1">
    <citation type="journal article" date="2018" name="PLoS ONE">
        <title>The draft genome of Kipferlia bialata reveals reductive genome evolution in fornicate parasites.</title>
        <authorList>
            <person name="Tanifuji G."/>
            <person name="Takabayashi S."/>
            <person name="Kume K."/>
            <person name="Takagi M."/>
            <person name="Nakayama T."/>
            <person name="Kamikawa R."/>
            <person name="Inagaki Y."/>
            <person name="Hashimoto T."/>
        </authorList>
    </citation>
    <scope>NUCLEOTIDE SEQUENCE [LARGE SCALE GENOMIC DNA]</scope>
    <source>
        <strain evidence="14">NY0173</strain>
    </source>
</reference>
<evidence type="ECO:0000256" key="8">
    <source>
        <dbReference type="ARBA" id="ARBA00022777"/>
    </source>
</evidence>
<evidence type="ECO:0000256" key="1">
    <source>
        <dbReference type="ARBA" id="ARBA00001946"/>
    </source>
</evidence>
<accession>A0A9K3GHG0</accession>
<dbReference type="PANTHER" id="PTHR11406">
    <property type="entry name" value="PHOSPHOGLYCERATE KINASE"/>
    <property type="match status" value="1"/>
</dbReference>
<dbReference type="GO" id="GO:0046872">
    <property type="term" value="F:metal ion binding"/>
    <property type="evidence" value="ECO:0007669"/>
    <property type="project" value="UniProtKB-KW"/>
</dbReference>
<dbReference type="GO" id="GO:0004618">
    <property type="term" value="F:phosphoglycerate kinase activity"/>
    <property type="evidence" value="ECO:0007669"/>
    <property type="project" value="UniProtKB-EC"/>
</dbReference>
<dbReference type="EMBL" id="BDIP01001309">
    <property type="protein sequence ID" value="GIQ84104.1"/>
    <property type="molecule type" value="Genomic_DNA"/>
</dbReference>
<dbReference type="InterPro" id="IPR015824">
    <property type="entry name" value="Phosphoglycerate_kinase_N"/>
</dbReference>